<evidence type="ECO:0000313" key="3">
    <source>
        <dbReference type="Proteomes" id="UP000029665"/>
    </source>
</evidence>
<dbReference type="Gene3D" id="3.40.50.1820">
    <property type="entry name" value="alpha/beta hydrolase"/>
    <property type="match status" value="1"/>
</dbReference>
<dbReference type="AlphaFoldDB" id="A0A060SF87"/>
<evidence type="ECO:0008006" key="4">
    <source>
        <dbReference type="Google" id="ProtNLM"/>
    </source>
</evidence>
<dbReference type="STRING" id="5643.A0A060SF87"/>
<keyword evidence="1" id="KW-0378">Hydrolase</keyword>
<dbReference type="PANTHER" id="PTHR48081:SF33">
    <property type="entry name" value="KYNURENINE FORMAMIDASE"/>
    <property type="match status" value="1"/>
</dbReference>
<gene>
    <name evidence="2" type="ORF">BN946_scf185002.g31</name>
</gene>
<accession>A0A060SF87</accession>
<organism evidence="2 3">
    <name type="scientific">Pycnoporus cinnabarinus</name>
    <name type="common">Cinnabar-red polypore</name>
    <name type="synonym">Trametes cinnabarina</name>
    <dbReference type="NCBI Taxonomy" id="5643"/>
    <lineage>
        <taxon>Eukaryota</taxon>
        <taxon>Fungi</taxon>
        <taxon>Dikarya</taxon>
        <taxon>Basidiomycota</taxon>
        <taxon>Agaricomycotina</taxon>
        <taxon>Agaricomycetes</taxon>
        <taxon>Polyporales</taxon>
        <taxon>Polyporaceae</taxon>
        <taxon>Trametes</taxon>
    </lineage>
</organism>
<proteinExistence type="predicted"/>
<dbReference type="OrthoDB" id="6495301at2759"/>
<dbReference type="EMBL" id="CCBP010000118">
    <property type="protein sequence ID" value="CDO72846.1"/>
    <property type="molecule type" value="Genomic_DNA"/>
</dbReference>
<dbReference type="GO" id="GO:0016787">
    <property type="term" value="F:hydrolase activity"/>
    <property type="evidence" value="ECO:0007669"/>
    <property type="project" value="UniProtKB-KW"/>
</dbReference>
<name>A0A060SF87_PYCCI</name>
<dbReference type="HOGENOM" id="CLU_016852_1_1_1"/>
<protein>
    <recommendedName>
        <fullName evidence="4">Alpha/beta hydrolase fold-3 domain-containing protein</fullName>
    </recommendedName>
</protein>
<evidence type="ECO:0000313" key="2">
    <source>
        <dbReference type="EMBL" id="CDO72846.1"/>
    </source>
</evidence>
<dbReference type="Proteomes" id="UP000029665">
    <property type="component" value="Unassembled WGS sequence"/>
</dbReference>
<evidence type="ECO:0000256" key="1">
    <source>
        <dbReference type="ARBA" id="ARBA00022801"/>
    </source>
</evidence>
<dbReference type="SUPFAM" id="SSF53474">
    <property type="entry name" value="alpha/beta-Hydrolases"/>
    <property type="match status" value="1"/>
</dbReference>
<dbReference type="InterPro" id="IPR029058">
    <property type="entry name" value="AB_hydrolase_fold"/>
</dbReference>
<keyword evidence="3" id="KW-1185">Reference proteome</keyword>
<dbReference type="InterPro" id="IPR050300">
    <property type="entry name" value="GDXG_lipolytic_enzyme"/>
</dbReference>
<dbReference type="PANTHER" id="PTHR48081">
    <property type="entry name" value="AB HYDROLASE SUPERFAMILY PROTEIN C4A8.06C"/>
    <property type="match status" value="1"/>
</dbReference>
<comment type="caution">
    <text evidence="2">The sequence shown here is derived from an EMBL/GenBank/DDBJ whole genome shotgun (WGS) entry which is preliminary data.</text>
</comment>
<sequence>MEIAYGPLPAHRLDYYQSPDRTHQPQPLIVFVHGGAWRSYVCLPFSNPLPPAHSPPLPSEDKAEYAALARALVQRTACAVAVPNYRLTTPDSPIQHPSHSQDVLLSLHFLSSSSPAHPQPPPSHLYLIGHSCSAHILASIFLSSPYDDLTPSSDLLAATRAIACSEGIYDIDRLLASFPTYKAWFVAPAFGDRDAYPHVNVASYPLREGGEHIRWLIIHSSNDTLVDQLQSETMYAHLNALKAGAPSASLPGVQKNFDELTEEHNDLLHGTVYPRIIADFVKQDLASVDRPAA</sequence>
<dbReference type="OMA" id="DHYDIMK"/>
<reference evidence="2" key="1">
    <citation type="submission" date="2014-01" db="EMBL/GenBank/DDBJ databases">
        <title>The genome of the white-rot fungus Pycnoporus cinnabarinus: a basidiomycete model with a versatile arsenal for lignocellulosic biomass breakdown.</title>
        <authorList>
            <person name="Levasseur A."/>
            <person name="Lomascolo A."/>
            <person name="Ruiz-Duenas F.J."/>
            <person name="Uzan E."/>
            <person name="Piumi F."/>
            <person name="Kues U."/>
            <person name="Ram A.F.J."/>
            <person name="Murat C."/>
            <person name="Haon M."/>
            <person name="Benoit I."/>
            <person name="Arfi Y."/>
            <person name="Chevret D."/>
            <person name="Drula E."/>
            <person name="Kwon M.J."/>
            <person name="Gouret P."/>
            <person name="Lesage-Meessen L."/>
            <person name="Lombard V."/>
            <person name="Mariette J."/>
            <person name="Noirot C."/>
            <person name="Park J."/>
            <person name="Patyshakuliyeva A."/>
            <person name="Wieneger R.A.B."/>
            <person name="Wosten H.A.B."/>
            <person name="Martin F."/>
            <person name="Coutinho P.M."/>
            <person name="de Vries R."/>
            <person name="Martinez A.T."/>
            <person name="Klopp C."/>
            <person name="Pontarotti P."/>
            <person name="Henrissat B."/>
            <person name="Record E."/>
        </authorList>
    </citation>
    <scope>NUCLEOTIDE SEQUENCE [LARGE SCALE GENOMIC DNA]</scope>
    <source>
        <strain evidence="2">BRFM137</strain>
    </source>
</reference>